<keyword evidence="2" id="KW-1185">Reference proteome</keyword>
<evidence type="ECO:0000313" key="2">
    <source>
        <dbReference type="Proteomes" id="UP001561046"/>
    </source>
</evidence>
<sequence length="100" mass="11112">MTQTTANTLQAARQLQQLRSGFEQLAQQQSSAAALGLEARAATELLQTLPPRYAEVLLSLLDRLESSALFTEESCSFSQKDLIDNLRLWADKARSQLEKS</sequence>
<evidence type="ECO:0000313" key="1">
    <source>
        <dbReference type="EMBL" id="MEX8194979.1"/>
    </source>
</evidence>
<accession>A0ABV4A1Q8</accession>
<organism evidence="1 2">
    <name type="scientific">Comamonas guangdongensis</name>
    <dbReference type="NCBI Taxonomy" id="510515"/>
    <lineage>
        <taxon>Bacteria</taxon>
        <taxon>Pseudomonadati</taxon>
        <taxon>Pseudomonadota</taxon>
        <taxon>Betaproteobacteria</taxon>
        <taxon>Burkholderiales</taxon>
        <taxon>Comamonadaceae</taxon>
        <taxon>Comamonas</taxon>
    </lineage>
</organism>
<reference evidence="1 2" key="1">
    <citation type="journal article" date="2013" name="Int. J. Syst. Evol. Microbiol.">
        <title>Comamonas guangdongensis sp. nov., isolated from subterranean forest sediment, and emended description of the genus Comamonas.</title>
        <authorList>
            <person name="Zhang J."/>
            <person name="Wang Y."/>
            <person name="Zhou S."/>
            <person name="Wu C."/>
            <person name="He J."/>
            <person name="Li F."/>
        </authorList>
    </citation>
    <scope>NUCLEOTIDE SEQUENCE [LARGE SCALE GENOMIC DNA]</scope>
    <source>
        <strain evidence="1 2">CCTCC AB2011133</strain>
    </source>
</reference>
<dbReference type="RefSeq" id="WP_369340156.1">
    <property type="nucleotide sequence ID" value="NZ_JBFYGN010000030.1"/>
</dbReference>
<gene>
    <name evidence="1" type="ORF">AB6724_19270</name>
</gene>
<dbReference type="EMBL" id="JBFYGN010000030">
    <property type="protein sequence ID" value="MEX8194979.1"/>
    <property type="molecule type" value="Genomic_DNA"/>
</dbReference>
<dbReference type="Proteomes" id="UP001561046">
    <property type="component" value="Unassembled WGS sequence"/>
</dbReference>
<proteinExistence type="predicted"/>
<comment type="caution">
    <text evidence="1">The sequence shown here is derived from an EMBL/GenBank/DDBJ whole genome shotgun (WGS) entry which is preliminary data.</text>
</comment>
<name>A0ABV4A1Q8_9BURK</name>
<protein>
    <submittedName>
        <fullName evidence="1">Uncharacterized protein</fullName>
    </submittedName>
</protein>